<dbReference type="EMBL" id="WQLV01000001">
    <property type="protein sequence ID" value="MVO14421.1"/>
    <property type="molecule type" value="Genomic_DNA"/>
</dbReference>
<dbReference type="Proteomes" id="UP000478892">
    <property type="component" value="Unassembled WGS sequence"/>
</dbReference>
<name>A0A6L6WB42_9RHOB</name>
<dbReference type="Pfam" id="PF20057">
    <property type="entry name" value="DUF6456"/>
    <property type="match status" value="1"/>
</dbReference>
<keyword evidence="3" id="KW-1185">Reference proteome</keyword>
<evidence type="ECO:0000313" key="2">
    <source>
        <dbReference type="EMBL" id="MVO14421.1"/>
    </source>
</evidence>
<reference evidence="2 3" key="1">
    <citation type="submission" date="2019-12" db="EMBL/GenBank/DDBJ databases">
        <authorList>
            <person name="Zhang Y.-J."/>
        </authorList>
    </citation>
    <scope>NUCLEOTIDE SEQUENCE [LARGE SCALE GENOMIC DNA]</scope>
    <source>
        <strain evidence="2 3">CY05</strain>
    </source>
</reference>
<dbReference type="AlphaFoldDB" id="A0A6L6WB42"/>
<comment type="caution">
    <text evidence="2">The sequence shown here is derived from an EMBL/GenBank/DDBJ whole genome shotgun (WGS) entry which is preliminary data.</text>
</comment>
<proteinExistence type="predicted"/>
<sequence>MQKQSIQLLPNWVPEEACRYLDHTEAGCSIRQLARSAGCHPSTVLRQVRRIETRRDDPLVDGALQRLASDHYDAATTYDVTGNRRPDEEVEFKQKAIRVLRGLCYSGAILALADGMEMAVVVRDPEPQTASKIVVKRSFAEALALLDWISCETPGRISRYHITATGRSAVSSIMADVENSAINQESNGFSDDASIFTAHSSSQNCPQQKSRRVRYGLAESPLDTLSRLLDRHGNPFLSTCLVQAGERLREDFELAQIGDHLAQGRAQFSAENCGAAPLSSPAKAAKIRATAALNSLGPGLSDVALRCCCHLEGLEATERQMGWSARSGKVVLRIALQQLKAHYDTSAGSDELIG</sequence>
<protein>
    <submittedName>
        <fullName evidence="2">Helix-turn-helix domain-containing protein</fullName>
    </submittedName>
</protein>
<organism evidence="2 3">
    <name type="scientific">Parasedimentitalea huanghaiensis</name>
    <dbReference type="NCBI Taxonomy" id="2682100"/>
    <lineage>
        <taxon>Bacteria</taxon>
        <taxon>Pseudomonadati</taxon>
        <taxon>Pseudomonadota</taxon>
        <taxon>Alphaproteobacteria</taxon>
        <taxon>Rhodobacterales</taxon>
        <taxon>Paracoccaceae</taxon>
        <taxon>Parasedimentitalea</taxon>
    </lineage>
</organism>
<feature type="domain" description="DUF6456" evidence="1">
    <location>
        <begin position="213"/>
        <end position="344"/>
    </location>
</feature>
<dbReference type="InterPro" id="IPR045599">
    <property type="entry name" value="DUF6456"/>
</dbReference>
<evidence type="ECO:0000259" key="1">
    <source>
        <dbReference type="Pfam" id="PF20057"/>
    </source>
</evidence>
<gene>
    <name evidence="2" type="ORF">GO984_01230</name>
</gene>
<dbReference type="RefSeq" id="WP_157020768.1">
    <property type="nucleotide sequence ID" value="NZ_WQLV01000001.1"/>
</dbReference>
<accession>A0A6L6WB42</accession>
<evidence type="ECO:0000313" key="3">
    <source>
        <dbReference type="Proteomes" id="UP000478892"/>
    </source>
</evidence>